<dbReference type="InterPro" id="IPR036291">
    <property type="entry name" value="NAD(P)-bd_dom_sf"/>
</dbReference>
<evidence type="ECO:0000259" key="3">
    <source>
        <dbReference type="Pfam" id="PF19051"/>
    </source>
</evidence>
<feature type="domain" description="Gfo/Idh/MocA-like oxidoreductase N-terminal" evidence="2">
    <location>
        <begin position="39"/>
        <end position="176"/>
    </location>
</feature>
<dbReference type="Proteomes" id="UP000609651">
    <property type="component" value="Unassembled WGS sequence"/>
</dbReference>
<dbReference type="GO" id="GO:0050112">
    <property type="term" value="F:inositol 2-dehydrogenase (NAD+) activity"/>
    <property type="evidence" value="ECO:0007669"/>
    <property type="project" value="UniProtKB-EC"/>
</dbReference>
<reference evidence="4 5" key="1">
    <citation type="journal article" date="2020" name="Syst. Appl. Microbiol.">
        <title>Alienimonas chondri sp. nov., a novel planctomycete isolated from the biofilm of the red alga Chondrus crispus.</title>
        <authorList>
            <person name="Vitorino I."/>
            <person name="Albuquerque L."/>
            <person name="Wiegand S."/>
            <person name="Kallscheuer N."/>
            <person name="da Costa M.S."/>
            <person name="Lobo-da-Cunha A."/>
            <person name="Jogler C."/>
            <person name="Lage O.M."/>
        </authorList>
    </citation>
    <scope>NUCLEOTIDE SEQUENCE [LARGE SCALE GENOMIC DNA]</scope>
    <source>
        <strain evidence="4 5">LzC2</strain>
    </source>
</reference>
<dbReference type="InterPro" id="IPR006311">
    <property type="entry name" value="TAT_signal"/>
</dbReference>
<dbReference type="InterPro" id="IPR050463">
    <property type="entry name" value="Gfo/Idh/MocA_oxidrdct_glycsds"/>
</dbReference>
<keyword evidence="1 4" id="KW-0560">Oxidoreductase</keyword>
<evidence type="ECO:0000313" key="5">
    <source>
        <dbReference type="Proteomes" id="UP000609651"/>
    </source>
</evidence>
<dbReference type="EC" id="1.1.1.18" evidence="4"/>
<dbReference type="SUPFAM" id="SSF55347">
    <property type="entry name" value="Glyceraldehyde-3-phosphate dehydrogenase-like, C-terminal domain"/>
    <property type="match status" value="1"/>
</dbReference>
<keyword evidence="5" id="KW-1185">Reference proteome</keyword>
<dbReference type="EMBL" id="WTPX01000021">
    <property type="protein sequence ID" value="NNJ24961.1"/>
    <property type="molecule type" value="Genomic_DNA"/>
</dbReference>
<sequence length="458" mass="49269">MPAAPNRRSFLGAAAATAVAGPLVCRQFAFGRPSAADKINVAVIGLGNQGFLDTKTFLANPACRVVGVCDVNRGSGGYRDESQFCGREPGKKLVDDFYGESGDGCFMESDWRKVVGRDGVDAVVIVVPDHHHERLAIAALEAGQDVYCEKPLSWSVAEGRRMADAAARTGRVAQTGSHHRSDANAVRLVDFVRAGGVGDIKRITTFIAPNNKVGPGPGWQPQPVPEGFDYAAWLGPAPKTPYHPDRCFYRFRFITDYSGGQITNFGAHSNDLAGWCMPEARPAAVTALAATWPAPGSLFSTAEVSKYRLDFTNGVPVTCQTDERSFGLRVEGTKGWVEHTSRKHSASSPALERELTDFVPAIGASVAHPSLTDPKGSSRLNNHVADFLRCVKTRETPVAPLSQGHYTAKLCHLGSLTLGLKDGYGETFAWDDAAERFTDGPNAELLDEANRRLDPRGA</sequence>
<accession>A0ABX1VD39</accession>
<dbReference type="Gene3D" id="3.30.360.10">
    <property type="entry name" value="Dihydrodipicolinate Reductase, domain 2"/>
    <property type="match status" value="1"/>
</dbReference>
<dbReference type="SUPFAM" id="SSF51735">
    <property type="entry name" value="NAD(P)-binding Rossmann-fold domains"/>
    <property type="match status" value="1"/>
</dbReference>
<protein>
    <submittedName>
        <fullName evidence="4">Inositol 2-dehydrogenase/D-chiro-inositol 3-dehydrogenase</fullName>
        <ecNumber evidence="4">1.1.1.18</ecNumber>
    </submittedName>
</protein>
<proteinExistence type="predicted"/>
<dbReference type="PANTHER" id="PTHR43818:SF11">
    <property type="entry name" value="BCDNA.GH03377"/>
    <property type="match status" value="1"/>
</dbReference>
<name>A0ABX1VD39_9PLAN</name>
<dbReference type="InterPro" id="IPR000683">
    <property type="entry name" value="Gfo/Idh/MocA-like_OxRdtase_N"/>
</dbReference>
<comment type="caution">
    <text evidence="4">The sequence shown here is derived from an EMBL/GenBank/DDBJ whole genome shotgun (WGS) entry which is preliminary data.</text>
</comment>
<evidence type="ECO:0000313" key="4">
    <source>
        <dbReference type="EMBL" id="NNJ24961.1"/>
    </source>
</evidence>
<evidence type="ECO:0000259" key="2">
    <source>
        <dbReference type="Pfam" id="PF01408"/>
    </source>
</evidence>
<organism evidence="4 5">
    <name type="scientific">Alienimonas chondri</name>
    <dbReference type="NCBI Taxonomy" id="2681879"/>
    <lineage>
        <taxon>Bacteria</taxon>
        <taxon>Pseudomonadati</taxon>
        <taxon>Planctomycetota</taxon>
        <taxon>Planctomycetia</taxon>
        <taxon>Planctomycetales</taxon>
        <taxon>Planctomycetaceae</taxon>
        <taxon>Alienimonas</taxon>
    </lineage>
</organism>
<feature type="domain" description="Gfo/Idh/MocA-like oxidoreductase bacterial type C-terminal" evidence="3">
    <location>
        <begin position="220"/>
        <end position="449"/>
    </location>
</feature>
<dbReference type="InterPro" id="IPR043906">
    <property type="entry name" value="Gfo/Idh/MocA_OxRdtase_bact_C"/>
</dbReference>
<dbReference type="Pfam" id="PF19051">
    <property type="entry name" value="GFO_IDH_MocA_C2"/>
    <property type="match status" value="1"/>
</dbReference>
<dbReference type="RefSeq" id="WP_171184460.1">
    <property type="nucleotide sequence ID" value="NZ_WTPX01000021.1"/>
</dbReference>
<dbReference type="PANTHER" id="PTHR43818">
    <property type="entry name" value="BCDNA.GH03377"/>
    <property type="match status" value="1"/>
</dbReference>
<evidence type="ECO:0000256" key="1">
    <source>
        <dbReference type="ARBA" id="ARBA00023002"/>
    </source>
</evidence>
<dbReference type="PROSITE" id="PS51318">
    <property type="entry name" value="TAT"/>
    <property type="match status" value="1"/>
</dbReference>
<gene>
    <name evidence="4" type="primary">iolG_7</name>
    <name evidence="4" type="ORF">LzC2_10230</name>
</gene>
<dbReference type="Gene3D" id="3.40.50.720">
    <property type="entry name" value="NAD(P)-binding Rossmann-like Domain"/>
    <property type="match status" value="1"/>
</dbReference>
<dbReference type="Pfam" id="PF01408">
    <property type="entry name" value="GFO_IDH_MocA"/>
    <property type="match status" value="1"/>
</dbReference>